<dbReference type="EMBL" id="MNCJ02000331">
    <property type="protein sequence ID" value="KAF5759178.1"/>
    <property type="molecule type" value="Genomic_DNA"/>
</dbReference>
<dbReference type="Proteomes" id="UP000215914">
    <property type="component" value="Chromosome 16"/>
</dbReference>
<evidence type="ECO:0000313" key="1">
    <source>
        <dbReference type="EMBL" id="KAF5759178.1"/>
    </source>
</evidence>
<accession>A0A251RY34</accession>
<dbReference type="EMBL" id="CM007905">
    <property type="protein sequence ID" value="OTF91375.1"/>
    <property type="molecule type" value="Genomic_DNA"/>
</dbReference>
<proteinExistence type="predicted"/>
<reference evidence="1" key="3">
    <citation type="submission" date="2020-06" db="EMBL/GenBank/DDBJ databases">
        <title>Helianthus annuus Genome sequencing and assembly Release 2.</title>
        <authorList>
            <person name="Gouzy J."/>
            <person name="Langlade N."/>
            <person name="Munos S."/>
        </authorList>
    </citation>
    <scope>NUCLEOTIDE SEQUENCE</scope>
    <source>
        <tissue evidence="1">Leaves</tissue>
    </source>
</reference>
<dbReference type="InParanoid" id="A0A251RY34"/>
<reference evidence="1 3" key="1">
    <citation type="journal article" date="2017" name="Nature">
        <title>The sunflower genome provides insights into oil metabolism, flowering and Asterid evolution.</title>
        <authorList>
            <person name="Badouin H."/>
            <person name="Gouzy J."/>
            <person name="Grassa C.J."/>
            <person name="Murat F."/>
            <person name="Staton S.E."/>
            <person name="Cottret L."/>
            <person name="Lelandais-Briere C."/>
            <person name="Owens G.L."/>
            <person name="Carrere S."/>
            <person name="Mayjonade B."/>
            <person name="Legrand L."/>
            <person name="Gill N."/>
            <person name="Kane N.C."/>
            <person name="Bowers J.E."/>
            <person name="Hubner S."/>
            <person name="Bellec A."/>
            <person name="Berard A."/>
            <person name="Berges H."/>
            <person name="Blanchet N."/>
            <person name="Boniface M.C."/>
            <person name="Brunel D."/>
            <person name="Catrice O."/>
            <person name="Chaidir N."/>
            <person name="Claudel C."/>
            <person name="Donnadieu C."/>
            <person name="Faraut T."/>
            <person name="Fievet G."/>
            <person name="Helmstetter N."/>
            <person name="King M."/>
            <person name="Knapp S.J."/>
            <person name="Lai Z."/>
            <person name="Le Paslier M.C."/>
            <person name="Lippi Y."/>
            <person name="Lorenzon L."/>
            <person name="Mandel J.R."/>
            <person name="Marage G."/>
            <person name="Marchand G."/>
            <person name="Marquand E."/>
            <person name="Bret-Mestries E."/>
            <person name="Morien E."/>
            <person name="Nambeesan S."/>
            <person name="Nguyen T."/>
            <person name="Pegot-Espagnet P."/>
            <person name="Pouilly N."/>
            <person name="Raftis F."/>
            <person name="Sallet E."/>
            <person name="Schiex T."/>
            <person name="Thomas J."/>
            <person name="Vandecasteele C."/>
            <person name="Vares D."/>
            <person name="Vear F."/>
            <person name="Vautrin S."/>
            <person name="Crespi M."/>
            <person name="Mangin B."/>
            <person name="Burke J.M."/>
            <person name="Salse J."/>
            <person name="Munos S."/>
            <person name="Vincourt P."/>
            <person name="Rieseberg L.H."/>
            <person name="Langlade N.B."/>
        </authorList>
    </citation>
    <scope>NUCLEOTIDE SEQUENCE [LARGE SCALE GENOMIC DNA]</scope>
    <source>
        <strain evidence="3">cv. SF193</strain>
        <tissue evidence="1">Leaves</tissue>
    </source>
</reference>
<dbReference type="AlphaFoldDB" id="A0A251RY34"/>
<sequence>MSSPDRKWKFKLMNSFSHQRRTVDQTYEQLLAPGMNTVNSAKSEMEVHMRWDKQRQIVA</sequence>
<dbReference type="Gramene" id="mRNA:HanXRQr2_Chr16g0738191">
    <property type="protein sequence ID" value="CDS:HanXRQr2_Chr16g0738191.1"/>
    <property type="gene ID" value="HanXRQr2_Chr16g0738191"/>
</dbReference>
<organism evidence="2 3">
    <name type="scientific">Helianthus annuus</name>
    <name type="common">Common sunflower</name>
    <dbReference type="NCBI Taxonomy" id="4232"/>
    <lineage>
        <taxon>Eukaryota</taxon>
        <taxon>Viridiplantae</taxon>
        <taxon>Streptophyta</taxon>
        <taxon>Embryophyta</taxon>
        <taxon>Tracheophyta</taxon>
        <taxon>Spermatophyta</taxon>
        <taxon>Magnoliopsida</taxon>
        <taxon>eudicotyledons</taxon>
        <taxon>Gunneridae</taxon>
        <taxon>Pentapetalae</taxon>
        <taxon>asterids</taxon>
        <taxon>campanulids</taxon>
        <taxon>Asterales</taxon>
        <taxon>Asteraceae</taxon>
        <taxon>Asteroideae</taxon>
        <taxon>Heliantheae alliance</taxon>
        <taxon>Heliantheae</taxon>
        <taxon>Helianthus</taxon>
    </lineage>
</organism>
<protein>
    <submittedName>
        <fullName evidence="2">Uncharacterized protein</fullName>
    </submittedName>
</protein>
<keyword evidence="3" id="KW-1185">Reference proteome</keyword>
<name>A0A251RY34_HELAN</name>
<evidence type="ECO:0000313" key="2">
    <source>
        <dbReference type="EMBL" id="OTF91375.1"/>
    </source>
</evidence>
<evidence type="ECO:0000313" key="3">
    <source>
        <dbReference type="Proteomes" id="UP000215914"/>
    </source>
</evidence>
<reference evidence="2" key="2">
    <citation type="submission" date="2017-02" db="EMBL/GenBank/DDBJ databases">
        <title>Sunflower complete genome.</title>
        <authorList>
            <person name="Langlade N."/>
            <person name="Munos S."/>
        </authorList>
    </citation>
    <scope>NUCLEOTIDE SEQUENCE [LARGE SCALE GENOMIC DNA]</scope>
    <source>
        <tissue evidence="2">Leaves</tissue>
    </source>
</reference>
<gene>
    <name evidence="2" type="ORF">HannXRQ_Chr16g0510051</name>
    <name evidence="1" type="ORF">HanXRQr2_Chr16g0738191</name>
</gene>